<accession>A0ABP8HLY3</accession>
<evidence type="ECO:0000313" key="2">
    <source>
        <dbReference type="EMBL" id="GAA4341018.1"/>
    </source>
</evidence>
<keyword evidence="1" id="KW-0812">Transmembrane</keyword>
<dbReference type="Proteomes" id="UP001501725">
    <property type="component" value="Unassembled WGS sequence"/>
</dbReference>
<reference evidence="3" key="1">
    <citation type="journal article" date="2019" name="Int. J. Syst. Evol. Microbiol.">
        <title>The Global Catalogue of Microorganisms (GCM) 10K type strain sequencing project: providing services to taxonomists for standard genome sequencing and annotation.</title>
        <authorList>
            <consortium name="The Broad Institute Genomics Platform"/>
            <consortium name="The Broad Institute Genome Sequencing Center for Infectious Disease"/>
            <person name="Wu L."/>
            <person name="Ma J."/>
        </authorList>
    </citation>
    <scope>NUCLEOTIDE SEQUENCE [LARGE SCALE GENOMIC DNA]</scope>
    <source>
        <strain evidence="3">JCM 17919</strain>
    </source>
</reference>
<evidence type="ECO:0008006" key="4">
    <source>
        <dbReference type="Google" id="ProtNLM"/>
    </source>
</evidence>
<protein>
    <recommendedName>
        <fullName evidence="4">Cytochrome C biogenesis protein transmembrane domain-containing protein</fullName>
    </recommendedName>
</protein>
<evidence type="ECO:0000256" key="1">
    <source>
        <dbReference type="SAM" id="Phobius"/>
    </source>
</evidence>
<keyword evidence="1" id="KW-1133">Transmembrane helix</keyword>
<name>A0ABP8HLY3_9BACT</name>
<gene>
    <name evidence="2" type="ORF">GCM10023184_39130</name>
</gene>
<dbReference type="EMBL" id="BAABGY010000014">
    <property type="protein sequence ID" value="GAA4341018.1"/>
    <property type="molecule type" value="Genomic_DNA"/>
</dbReference>
<keyword evidence="1" id="KW-0472">Membrane</keyword>
<evidence type="ECO:0000313" key="3">
    <source>
        <dbReference type="Proteomes" id="UP001501725"/>
    </source>
</evidence>
<comment type="caution">
    <text evidence="2">The sequence shown here is derived from an EMBL/GenBank/DDBJ whole genome shotgun (WGS) entry which is preliminary data.</text>
</comment>
<keyword evidence="3" id="KW-1185">Reference proteome</keyword>
<proteinExistence type="predicted"/>
<organism evidence="2 3">
    <name type="scientific">Flaviaesturariibacter amylovorans</name>
    <dbReference type="NCBI Taxonomy" id="1084520"/>
    <lineage>
        <taxon>Bacteria</taxon>
        <taxon>Pseudomonadati</taxon>
        <taxon>Bacteroidota</taxon>
        <taxon>Chitinophagia</taxon>
        <taxon>Chitinophagales</taxon>
        <taxon>Chitinophagaceae</taxon>
        <taxon>Flaviaestuariibacter</taxon>
    </lineage>
</organism>
<feature type="transmembrane region" description="Helical" evidence="1">
    <location>
        <begin position="25"/>
        <end position="45"/>
    </location>
</feature>
<sequence>MFFSPCLEVQSLFISAGVYGMNNTLLMAAFYGVISVSGIMLLVFLTFRGVRLIDMHILERFEKQITGSVLVIVGILTFFIH</sequence>